<dbReference type="PANTHER" id="PTHR21694:SF18">
    <property type="entry name" value="COILED-COIL DOMAIN-CONTAINING PROTEIN 63"/>
    <property type="match status" value="1"/>
</dbReference>
<keyword evidence="5" id="KW-1185">Reference proteome</keyword>
<evidence type="ECO:0000256" key="1">
    <source>
        <dbReference type="ARBA" id="ARBA00023054"/>
    </source>
</evidence>
<feature type="domain" description="ODAD1 central coiled coil region" evidence="3">
    <location>
        <begin position="46"/>
        <end position="140"/>
    </location>
</feature>
<sequence>MENELKKMQEIEQEINKAQEILNQKRQEVMKKKKANGNNNDPRAQQAKIKSMHAKLDLLLIKQNESNAQNDKIKEDINQMRREKNIFDKIFQQSEIDIKEKKEKIKRILKQQKIAQEVIQQAQQKLEDFQNNAAITQQQFYKKFRIK</sequence>
<evidence type="ECO:0000259" key="3">
    <source>
        <dbReference type="Pfam" id="PF21773"/>
    </source>
</evidence>
<evidence type="ECO:0000256" key="2">
    <source>
        <dbReference type="SAM" id="Coils"/>
    </source>
</evidence>
<evidence type="ECO:0000313" key="5">
    <source>
        <dbReference type="Proteomes" id="UP000054937"/>
    </source>
</evidence>
<proteinExistence type="predicted"/>
<keyword evidence="1 2" id="KW-0175">Coiled coil</keyword>
<reference evidence="4 5" key="1">
    <citation type="journal article" date="2015" name="Sci. Rep.">
        <title>Genome of the facultative scuticociliatosis pathogen Pseudocohnilembus persalinus provides insight into its virulence through horizontal gene transfer.</title>
        <authorList>
            <person name="Xiong J."/>
            <person name="Wang G."/>
            <person name="Cheng J."/>
            <person name="Tian M."/>
            <person name="Pan X."/>
            <person name="Warren A."/>
            <person name="Jiang C."/>
            <person name="Yuan D."/>
            <person name="Miao W."/>
        </authorList>
    </citation>
    <scope>NUCLEOTIDE SEQUENCE [LARGE SCALE GENOMIC DNA]</scope>
    <source>
        <strain evidence="4">36N120E</strain>
    </source>
</reference>
<dbReference type="InParanoid" id="A0A0V0QAC7"/>
<comment type="caution">
    <text evidence="4">The sequence shown here is derived from an EMBL/GenBank/DDBJ whole genome shotgun (WGS) entry which is preliminary data.</text>
</comment>
<evidence type="ECO:0000313" key="4">
    <source>
        <dbReference type="EMBL" id="KRW99182.1"/>
    </source>
</evidence>
<dbReference type="Proteomes" id="UP000054937">
    <property type="component" value="Unassembled WGS sequence"/>
</dbReference>
<dbReference type="OrthoDB" id="6766775at2759"/>
<gene>
    <name evidence="4" type="ORF">PPERSA_07425</name>
</gene>
<dbReference type="InterPro" id="IPR049258">
    <property type="entry name" value="ODAD1_CC"/>
</dbReference>
<feature type="coiled-coil region" evidence="2">
    <location>
        <begin position="1"/>
        <end position="35"/>
    </location>
</feature>
<dbReference type="Pfam" id="PF21773">
    <property type="entry name" value="ODAD1_CC"/>
    <property type="match status" value="1"/>
</dbReference>
<feature type="coiled-coil region" evidence="2">
    <location>
        <begin position="63"/>
        <end position="139"/>
    </location>
</feature>
<accession>A0A0V0QAC7</accession>
<dbReference type="EMBL" id="LDAU01000220">
    <property type="protein sequence ID" value="KRW99182.1"/>
    <property type="molecule type" value="Genomic_DNA"/>
</dbReference>
<name>A0A0V0QAC7_PSEPJ</name>
<dbReference type="AlphaFoldDB" id="A0A0V0QAC7"/>
<organism evidence="4 5">
    <name type="scientific">Pseudocohnilembus persalinus</name>
    <name type="common">Ciliate</name>
    <dbReference type="NCBI Taxonomy" id="266149"/>
    <lineage>
        <taxon>Eukaryota</taxon>
        <taxon>Sar</taxon>
        <taxon>Alveolata</taxon>
        <taxon>Ciliophora</taxon>
        <taxon>Intramacronucleata</taxon>
        <taxon>Oligohymenophorea</taxon>
        <taxon>Scuticociliatia</taxon>
        <taxon>Philasterida</taxon>
        <taxon>Pseudocohnilembidae</taxon>
        <taxon>Pseudocohnilembus</taxon>
    </lineage>
</organism>
<protein>
    <recommendedName>
        <fullName evidence="3">ODAD1 central coiled coil region domain-containing protein</fullName>
    </recommendedName>
</protein>
<dbReference type="PANTHER" id="PTHR21694">
    <property type="entry name" value="COILED-COIL DOMAIN-CONTAINING PROTEIN 63"/>
    <property type="match status" value="1"/>
</dbReference>
<dbReference type="InterPro" id="IPR051876">
    <property type="entry name" value="ODA-DC/CCD"/>
</dbReference>